<keyword evidence="2" id="KW-1185">Reference proteome</keyword>
<proteinExistence type="predicted"/>
<evidence type="ECO:0000313" key="2">
    <source>
        <dbReference type="Proteomes" id="UP000325302"/>
    </source>
</evidence>
<accession>A0A5A9W2P7</accession>
<protein>
    <recommendedName>
        <fullName evidence="3">Nucleoside-diphosphate sugar epimerase</fullName>
    </recommendedName>
</protein>
<dbReference type="InterPro" id="IPR009367">
    <property type="entry name" value="Elm1-like"/>
</dbReference>
<comment type="caution">
    <text evidence="1">The sequence shown here is derived from an EMBL/GenBank/DDBJ whole genome shotgun (WGS) entry which is preliminary data.</text>
</comment>
<dbReference type="OrthoDB" id="1865at2"/>
<evidence type="ECO:0000313" key="1">
    <source>
        <dbReference type="EMBL" id="KAA0874365.1"/>
    </source>
</evidence>
<sequence length="296" mass="32914">MSQIWIISDGKPGHFNQSLGLYQALARLKPDLVMHSLPPLKIRDGLQRTWPEAYQQALASGIPKLVIAAGHATHLTLIYLKWRLGCKTLVLMKPSLPWALFDLCLIPEHDQPPMSDRILPTLGALNPMRPGPKQPDSTLLLVGGPSRHSAWNEAEFFAQLQTLQRHTPGRLRVTSSRRTPDATSEKLAHWPNIEFYPAQQTPPGWLAKELAQTQTCWVTQDSVSMVYEALTAGCALGVLEVPQKQRNRLSQGLQKLADAGIITLFSHWTGAALPQPEQAFDEAGRCAQHILTRGWL</sequence>
<dbReference type="AlphaFoldDB" id="A0A5A9W2P7"/>
<dbReference type="RefSeq" id="WP_149391098.1">
    <property type="nucleotide sequence ID" value="NZ_SMRS01000006.1"/>
</dbReference>
<organism evidence="1 2">
    <name type="scientific">Nitrincola tapanii</name>
    <dbReference type="NCBI Taxonomy" id="1708751"/>
    <lineage>
        <taxon>Bacteria</taxon>
        <taxon>Pseudomonadati</taxon>
        <taxon>Pseudomonadota</taxon>
        <taxon>Gammaproteobacteria</taxon>
        <taxon>Oceanospirillales</taxon>
        <taxon>Oceanospirillaceae</taxon>
        <taxon>Nitrincola</taxon>
    </lineage>
</organism>
<name>A0A5A9W2P7_9GAMM</name>
<dbReference type="Proteomes" id="UP000325302">
    <property type="component" value="Unassembled WGS sequence"/>
</dbReference>
<reference evidence="1 2" key="1">
    <citation type="submission" date="2019-03" db="EMBL/GenBank/DDBJ databases">
        <title>Nitrincola sp. nov. isolated from an Indian soda lake.</title>
        <authorList>
            <person name="Joshi A."/>
            <person name="Thite S.V."/>
            <person name="Joseph N."/>
            <person name="Dhotre D."/>
            <person name="Moorthy M."/>
            <person name="Shouche Y.S."/>
        </authorList>
    </citation>
    <scope>NUCLEOTIDE SEQUENCE [LARGE SCALE GENOMIC DNA]</scope>
    <source>
        <strain evidence="1 2">MEB193</strain>
    </source>
</reference>
<evidence type="ECO:0008006" key="3">
    <source>
        <dbReference type="Google" id="ProtNLM"/>
    </source>
</evidence>
<dbReference type="Pfam" id="PF06258">
    <property type="entry name" value="Mito_fiss_Elm1"/>
    <property type="match status" value="1"/>
</dbReference>
<dbReference type="EMBL" id="SMRS01000006">
    <property type="protein sequence ID" value="KAA0874365.1"/>
    <property type="molecule type" value="Genomic_DNA"/>
</dbReference>
<gene>
    <name evidence="1" type="ORF">E1H14_08820</name>
</gene>